<gene>
    <name evidence="1" type="ORF">SDC9_173102</name>
</gene>
<name>A0A645GFL9_9ZZZZ</name>
<dbReference type="SUPFAM" id="SSF56672">
    <property type="entry name" value="DNA/RNA polymerases"/>
    <property type="match status" value="1"/>
</dbReference>
<sequence length="190" mass="21619">MGLTEDELPEIVRRWRSANKRIVDLWYSIENAALDVMRTGQPTGIKGLIIAREGDYKNQQDFLTITLPSGRKLFYAKPFLSQNERGREALYYHGINQDTKKWETVPTYGGKLTENVVQAIARDCLAESLVRLNIEGYQAVMHIHDEVVSDVPESAADIDRVCEIMGRPISWAPGLLLKADGFITEFYKKE</sequence>
<dbReference type="EMBL" id="VSSQ01074953">
    <property type="protein sequence ID" value="MPN25688.1"/>
    <property type="molecule type" value="Genomic_DNA"/>
</dbReference>
<reference evidence="1" key="1">
    <citation type="submission" date="2019-08" db="EMBL/GenBank/DDBJ databases">
        <authorList>
            <person name="Kucharzyk K."/>
            <person name="Murdoch R.W."/>
            <person name="Higgins S."/>
            <person name="Loffler F."/>
        </authorList>
    </citation>
    <scope>NUCLEOTIDE SEQUENCE</scope>
</reference>
<organism evidence="1">
    <name type="scientific">bioreactor metagenome</name>
    <dbReference type="NCBI Taxonomy" id="1076179"/>
    <lineage>
        <taxon>unclassified sequences</taxon>
        <taxon>metagenomes</taxon>
        <taxon>ecological metagenomes</taxon>
    </lineage>
</organism>
<protein>
    <recommendedName>
        <fullName evidence="2">DNA-directed DNA polymerase family A palm domain-containing protein</fullName>
    </recommendedName>
</protein>
<dbReference type="AlphaFoldDB" id="A0A645GFL9"/>
<evidence type="ECO:0008006" key="2">
    <source>
        <dbReference type="Google" id="ProtNLM"/>
    </source>
</evidence>
<comment type="caution">
    <text evidence="1">The sequence shown here is derived from an EMBL/GenBank/DDBJ whole genome shotgun (WGS) entry which is preliminary data.</text>
</comment>
<evidence type="ECO:0000313" key="1">
    <source>
        <dbReference type="EMBL" id="MPN25688.1"/>
    </source>
</evidence>
<proteinExistence type="predicted"/>
<dbReference type="InterPro" id="IPR043502">
    <property type="entry name" value="DNA/RNA_pol_sf"/>
</dbReference>
<accession>A0A645GFL9</accession>